<dbReference type="CDD" id="cd01647">
    <property type="entry name" value="RT_LTR"/>
    <property type="match status" value="1"/>
</dbReference>
<dbReference type="OrthoDB" id="1407672at2759"/>
<accession>A0A371IC92</accession>
<evidence type="ECO:0000313" key="2">
    <source>
        <dbReference type="EMBL" id="RDY12604.1"/>
    </source>
</evidence>
<dbReference type="InterPro" id="IPR043128">
    <property type="entry name" value="Rev_trsase/Diguanyl_cyclase"/>
</dbReference>
<dbReference type="InterPro" id="IPR053134">
    <property type="entry name" value="RNA-dir_DNA_polymerase"/>
</dbReference>
<dbReference type="SUPFAM" id="SSF56672">
    <property type="entry name" value="DNA/RNA polymerases"/>
    <property type="match status" value="1"/>
</dbReference>
<reference evidence="2" key="1">
    <citation type="submission" date="2018-05" db="EMBL/GenBank/DDBJ databases">
        <title>Draft genome of Mucuna pruriens seed.</title>
        <authorList>
            <person name="Nnadi N.E."/>
            <person name="Vos R."/>
            <person name="Hasami M.H."/>
            <person name="Devisetty U.K."/>
            <person name="Aguiy J.C."/>
        </authorList>
    </citation>
    <scope>NUCLEOTIDE SEQUENCE [LARGE SCALE GENOMIC DNA]</scope>
    <source>
        <strain evidence="2">JCA_2017</strain>
    </source>
</reference>
<proteinExistence type="predicted"/>
<dbReference type="PANTHER" id="PTHR24559:SF457">
    <property type="entry name" value="RNA-DIRECTED DNA POLYMERASE HOMOLOG"/>
    <property type="match status" value="1"/>
</dbReference>
<dbReference type="InterPro" id="IPR000477">
    <property type="entry name" value="RT_dom"/>
</dbReference>
<evidence type="ECO:0000313" key="3">
    <source>
        <dbReference type="Proteomes" id="UP000257109"/>
    </source>
</evidence>
<gene>
    <name evidence="2" type="primary">pol</name>
    <name evidence="2" type="ORF">CR513_02567</name>
</gene>
<feature type="domain" description="Reverse transcriptase" evidence="1">
    <location>
        <begin position="2"/>
        <end position="103"/>
    </location>
</feature>
<protein>
    <submittedName>
        <fullName evidence="2">Retrovirus-related Pol polyprotein</fullName>
    </submittedName>
</protein>
<dbReference type="InterPro" id="IPR043502">
    <property type="entry name" value="DNA/RNA_pol_sf"/>
</dbReference>
<dbReference type="Gene3D" id="3.30.70.270">
    <property type="match status" value="1"/>
</dbReference>
<keyword evidence="3" id="KW-1185">Reference proteome</keyword>
<dbReference type="AlphaFoldDB" id="A0A371IC92"/>
<dbReference type="PANTHER" id="PTHR24559">
    <property type="entry name" value="TRANSPOSON TY3-I GAG-POL POLYPROTEIN"/>
    <property type="match status" value="1"/>
</dbReference>
<evidence type="ECO:0000259" key="1">
    <source>
        <dbReference type="Pfam" id="PF00078"/>
    </source>
</evidence>
<sequence>MAEEDREKTTFITFSGTFCYKVMPFGRKNAGTTYQRAMVTLFHDMIHKEIEVYVDDMITKSKSPEQHLKDLRKLFAKLRKYRLRLNLTKCTFGVKTGKLLGFVVNERDIEIDLDKVKSIREMPIPKTDSKVRAKIDPIKYILEKPALTRRIARWQMALSEYDIIYVNRSAIKGSSLAEHLAYHPLTDPQPVYHEFPDEHIMAATKIEP</sequence>
<comment type="caution">
    <text evidence="2">The sequence shown here is derived from an EMBL/GenBank/DDBJ whole genome shotgun (WGS) entry which is preliminary data.</text>
</comment>
<dbReference type="EMBL" id="QJKJ01000436">
    <property type="protein sequence ID" value="RDY12604.1"/>
    <property type="molecule type" value="Genomic_DNA"/>
</dbReference>
<dbReference type="Proteomes" id="UP000257109">
    <property type="component" value="Unassembled WGS sequence"/>
</dbReference>
<organism evidence="2 3">
    <name type="scientific">Mucuna pruriens</name>
    <name type="common">Velvet bean</name>
    <name type="synonym">Dolichos pruriens</name>
    <dbReference type="NCBI Taxonomy" id="157652"/>
    <lineage>
        <taxon>Eukaryota</taxon>
        <taxon>Viridiplantae</taxon>
        <taxon>Streptophyta</taxon>
        <taxon>Embryophyta</taxon>
        <taxon>Tracheophyta</taxon>
        <taxon>Spermatophyta</taxon>
        <taxon>Magnoliopsida</taxon>
        <taxon>eudicotyledons</taxon>
        <taxon>Gunneridae</taxon>
        <taxon>Pentapetalae</taxon>
        <taxon>rosids</taxon>
        <taxon>fabids</taxon>
        <taxon>Fabales</taxon>
        <taxon>Fabaceae</taxon>
        <taxon>Papilionoideae</taxon>
        <taxon>50 kb inversion clade</taxon>
        <taxon>NPAAA clade</taxon>
        <taxon>indigoferoid/millettioid clade</taxon>
        <taxon>Phaseoleae</taxon>
        <taxon>Mucuna</taxon>
    </lineage>
</organism>
<feature type="non-terminal residue" evidence="2">
    <location>
        <position position="1"/>
    </location>
</feature>
<dbReference type="Pfam" id="PF00078">
    <property type="entry name" value="RVT_1"/>
    <property type="match status" value="1"/>
</dbReference>
<name>A0A371IC92_MUCPR</name>